<dbReference type="GO" id="GO:0043531">
    <property type="term" value="F:ADP binding"/>
    <property type="evidence" value="ECO:0007669"/>
    <property type="project" value="InterPro"/>
</dbReference>
<feature type="coiled-coil region" evidence="7">
    <location>
        <begin position="115"/>
        <end position="142"/>
    </location>
</feature>
<dbReference type="EMBL" id="CAJGYO010000001">
    <property type="protein sequence ID" value="CAD6206206.1"/>
    <property type="molecule type" value="Genomic_DNA"/>
</dbReference>
<evidence type="ECO:0000259" key="11">
    <source>
        <dbReference type="Pfam" id="PF23598"/>
    </source>
</evidence>
<comment type="caution">
    <text evidence="12">The sequence shown here is derived from an EMBL/GenBank/DDBJ whole genome shotgun (WGS) entry which is preliminary data.</text>
</comment>
<dbReference type="FunFam" id="1.10.10.10:FF:000322">
    <property type="entry name" value="Probable disease resistance protein At1g63360"/>
    <property type="match status" value="1"/>
</dbReference>
<dbReference type="Gene3D" id="3.40.50.300">
    <property type="entry name" value="P-loop containing nucleotide triphosphate hydrolases"/>
    <property type="match status" value="1"/>
</dbReference>
<keyword evidence="5" id="KW-0611">Plant defense</keyword>
<dbReference type="Pfam" id="PF00931">
    <property type="entry name" value="NB-ARC"/>
    <property type="match status" value="1"/>
</dbReference>
<dbReference type="GO" id="GO:0009626">
    <property type="term" value="P:plant-type hypersensitive response"/>
    <property type="evidence" value="ECO:0007669"/>
    <property type="project" value="UniProtKB-ARBA"/>
</dbReference>
<dbReference type="Proteomes" id="UP000604825">
    <property type="component" value="Unassembled WGS sequence"/>
</dbReference>
<feature type="domain" description="Disease resistance R13L4/SHOC-2-like LRR" evidence="11">
    <location>
        <begin position="547"/>
        <end position="911"/>
    </location>
</feature>
<dbReference type="Gene3D" id="1.20.5.4130">
    <property type="match status" value="1"/>
</dbReference>
<dbReference type="Gene3D" id="1.10.10.10">
    <property type="entry name" value="Winged helix-like DNA-binding domain superfamily/Winged helix DNA-binding domain"/>
    <property type="match status" value="1"/>
</dbReference>
<dbReference type="Pfam" id="PF23559">
    <property type="entry name" value="WHD_DRP"/>
    <property type="match status" value="1"/>
</dbReference>
<evidence type="ECO:0000256" key="1">
    <source>
        <dbReference type="ARBA" id="ARBA00008894"/>
    </source>
</evidence>
<evidence type="ECO:0000259" key="9">
    <source>
        <dbReference type="Pfam" id="PF18052"/>
    </source>
</evidence>
<evidence type="ECO:0000256" key="5">
    <source>
        <dbReference type="ARBA" id="ARBA00022821"/>
    </source>
</evidence>
<dbReference type="InterPro" id="IPR002182">
    <property type="entry name" value="NB-ARC"/>
</dbReference>
<dbReference type="SUPFAM" id="SSF52047">
    <property type="entry name" value="RNI-like"/>
    <property type="match status" value="1"/>
</dbReference>
<evidence type="ECO:0000313" key="12">
    <source>
        <dbReference type="EMBL" id="CAD6206206.1"/>
    </source>
</evidence>
<proteinExistence type="inferred from homology"/>
<evidence type="ECO:0000256" key="6">
    <source>
        <dbReference type="ARBA" id="ARBA00023054"/>
    </source>
</evidence>
<dbReference type="AlphaFoldDB" id="A0A811MKS2"/>
<dbReference type="InterPro" id="IPR058922">
    <property type="entry name" value="WHD_DRP"/>
</dbReference>
<dbReference type="InterPro" id="IPR042197">
    <property type="entry name" value="Apaf_helical"/>
</dbReference>
<keyword evidence="6 7" id="KW-0175">Coiled coil</keyword>
<dbReference type="InterPro" id="IPR036388">
    <property type="entry name" value="WH-like_DNA-bd_sf"/>
</dbReference>
<dbReference type="PRINTS" id="PR00364">
    <property type="entry name" value="DISEASERSIST"/>
</dbReference>
<name>A0A811MKS2_9POAL</name>
<dbReference type="Gene3D" id="1.10.8.430">
    <property type="entry name" value="Helical domain of apoptotic protease-activating factors"/>
    <property type="match status" value="1"/>
</dbReference>
<evidence type="ECO:0000256" key="3">
    <source>
        <dbReference type="ARBA" id="ARBA00022737"/>
    </source>
</evidence>
<gene>
    <name evidence="12" type="ORF">NCGR_LOCUS3944</name>
</gene>
<dbReference type="PANTHER" id="PTHR23155:SF1116">
    <property type="entry name" value="OS12G0273300 PROTEIN"/>
    <property type="match status" value="1"/>
</dbReference>
<evidence type="ECO:0000313" key="13">
    <source>
        <dbReference type="Proteomes" id="UP000604825"/>
    </source>
</evidence>
<evidence type="ECO:0000259" key="10">
    <source>
        <dbReference type="Pfam" id="PF23559"/>
    </source>
</evidence>
<keyword evidence="2" id="KW-0433">Leucine-rich repeat</keyword>
<dbReference type="InterPro" id="IPR032675">
    <property type="entry name" value="LRR_dom_sf"/>
</dbReference>
<evidence type="ECO:0000256" key="7">
    <source>
        <dbReference type="SAM" id="Coils"/>
    </source>
</evidence>
<dbReference type="CDD" id="cd14798">
    <property type="entry name" value="RX-CC_like"/>
    <property type="match status" value="1"/>
</dbReference>
<keyword evidence="3" id="KW-0677">Repeat</keyword>
<reference evidence="12" key="1">
    <citation type="submission" date="2020-10" db="EMBL/GenBank/DDBJ databases">
        <authorList>
            <person name="Han B."/>
            <person name="Lu T."/>
            <person name="Zhao Q."/>
            <person name="Huang X."/>
            <person name="Zhao Y."/>
        </authorList>
    </citation>
    <scope>NUCLEOTIDE SEQUENCE</scope>
</reference>
<feature type="domain" description="Disease resistance N-terminal" evidence="9">
    <location>
        <begin position="7"/>
        <end position="96"/>
    </location>
</feature>
<dbReference type="SUPFAM" id="SSF52540">
    <property type="entry name" value="P-loop containing nucleoside triphosphate hydrolases"/>
    <property type="match status" value="1"/>
</dbReference>
<feature type="domain" description="Disease resistance protein winged helix" evidence="10">
    <location>
        <begin position="430"/>
        <end position="502"/>
    </location>
</feature>
<sequence>MDLVTGALSLLPSKLLELLKDEYKLQKGVREQVQSLSWELESMHAALRKVAAVPWDQLDEQDKVWAREVREASYDMEDILDTFLVRVDGQEQADPSKFKHAMKYMGDLFSKGKARHEISCAIEDIKKQLEDITERRKRYRVDDLVAKPAATTSIDPRISALYTKVSQLVGIGKPRDKVAKLLTSIAEDMETKIVSIVGFGGLGKTTLAKAVYENLSQDVRFKAFVPVGRNPDLKTVLKDILIDLDKQRYTTELNLTILNERQLIDELREFLKDKRYFIVIDDIWDVPSWNIIRYALYDNSLGSKIVITTRKHDVAMKVGCSYNMEPLPYESSKELFYGRIFGSEQKCPKKFVEISEGIIKKCRGVPLAIITTSSFLANKLGNIKEWYEFCESIGSGLGGNSDMENMRKILSLSYYDLPAHLKTCLLYLSVFPEDYEINSGRLIWRWIAEDFVPPGEGGQSLFELGQSYFYKLINRSLIQPAQMDMDGMPLACHVHDMVLDLICSLSREENFVATILGDTKQNTSSWGGKVHRLSLHNTTWPTLDMSKLRSLTIFNGAIINPVPSLSCHRLLRVLDLNGCNLGDHQNLSFVGSLFHLRYLGIRGTGYDGELPLEIGKLQVLQTLSLSGTNCIELPSSIAGLKRLKCLDLDWNICLPDGLRNLTSLEVIWCAIVDSAHIVEELGHLTQLRILTVQLKLGKETGCDDEGICKALVESLGKLQNIRHLAISSDGGVMNLEGSLESLRNLSYLRIEQTSLLPTWIYPGSLLLLSSLDIMVAQVRREDIHVLGMLQALRILVVRVSGNNIQVLGRFVVGPDAFPCARVCRFYGFQTVPSMFPRGAMPGLEDFEFWIRLQDFFQGEFTTDDLSLDHLPYLRRVSVYLHRGKEKIDEEMEMKLKEKLRQEADDHPIHPSVNYIFFG</sequence>
<feature type="domain" description="NB-ARC" evidence="8">
    <location>
        <begin position="177"/>
        <end position="327"/>
    </location>
</feature>
<dbReference type="InterPro" id="IPR038005">
    <property type="entry name" value="RX-like_CC"/>
</dbReference>
<dbReference type="GO" id="GO:0042742">
    <property type="term" value="P:defense response to bacterium"/>
    <property type="evidence" value="ECO:0007669"/>
    <property type="project" value="UniProtKB-ARBA"/>
</dbReference>
<organism evidence="12 13">
    <name type="scientific">Miscanthus lutarioriparius</name>
    <dbReference type="NCBI Taxonomy" id="422564"/>
    <lineage>
        <taxon>Eukaryota</taxon>
        <taxon>Viridiplantae</taxon>
        <taxon>Streptophyta</taxon>
        <taxon>Embryophyta</taxon>
        <taxon>Tracheophyta</taxon>
        <taxon>Spermatophyta</taxon>
        <taxon>Magnoliopsida</taxon>
        <taxon>Liliopsida</taxon>
        <taxon>Poales</taxon>
        <taxon>Poaceae</taxon>
        <taxon>PACMAD clade</taxon>
        <taxon>Panicoideae</taxon>
        <taxon>Andropogonodae</taxon>
        <taxon>Andropogoneae</taxon>
        <taxon>Saccharinae</taxon>
        <taxon>Miscanthus</taxon>
    </lineage>
</organism>
<dbReference type="InterPro" id="IPR041118">
    <property type="entry name" value="Rx_N"/>
</dbReference>
<keyword evidence="4" id="KW-0547">Nucleotide-binding</keyword>
<dbReference type="Gene3D" id="3.80.10.10">
    <property type="entry name" value="Ribonuclease Inhibitor"/>
    <property type="match status" value="1"/>
</dbReference>
<protein>
    <submittedName>
        <fullName evidence="12">Uncharacterized protein</fullName>
    </submittedName>
</protein>
<evidence type="ECO:0000256" key="4">
    <source>
        <dbReference type="ARBA" id="ARBA00022741"/>
    </source>
</evidence>
<evidence type="ECO:0000259" key="8">
    <source>
        <dbReference type="Pfam" id="PF00931"/>
    </source>
</evidence>
<dbReference type="Pfam" id="PF18052">
    <property type="entry name" value="Rx_N"/>
    <property type="match status" value="1"/>
</dbReference>
<dbReference type="PANTHER" id="PTHR23155">
    <property type="entry name" value="DISEASE RESISTANCE PROTEIN RP"/>
    <property type="match status" value="1"/>
</dbReference>
<dbReference type="Pfam" id="PF23598">
    <property type="entry name" value="LRR_14"/>
    <property type="match status" value="1"/>
</dbReference>
<keyword evidence="13" id="KW-1185">Reference proteome</keyword>
<dbReference type="OrthoDB" id="682957at2759"/>
<comment type="similarity">
    <text evidence="1">Belongs to the disease resistance NB-LRR family.</text>
</comment>
<accession>A0A811MKS2</accession>
<evidence type="ECO:0000256" key="2">
    <source>
        <dbReference type="ARBA" id="ARBA00022614"/>
    </source>
</evidence>
<dbReference type="InterPro" id="IPR044974">
    <property type="entry name" value="Disease_R_plants"/>
</dbReference>
<dbReference type="InterPro" id="IPR027417">
    <property type="entry name" value="P-loop_NTPase"/>
</dbReference>
<dbReference type="GO" id="GO:0002758">
    <property type="term" value="P:innate immune response-activating signaling pathway"/>
    <property type="evidence" value="ECO:0007669"/>
    <property type="project" value="UniProtKB-ARBA"/>
</dbReference>
<dbReference type="InterPro" id="IPR055414">
    <property type="entry name" value="LRR_R13L4/SHOC2-like"/>
</dbReference>